<sequence length="1000" mass="113307">MAASSSLVPMGTYGNGAFPGNLPILNGKNYDTWCKQMKVVFRFQDVWDLVQSGLEPITDASSDAEKATFKELKKKDYKALFIIHQCVSPDNFERVGDALSSKEAWDNLEKAYGGATKVKKVRLQTYKRQFELLQMEEKESVGDCVTRVTRLVNLMKGCGETMSDQSVVENILRSLTPRFDIVVAIEESKDLSSTTVEEIQGVLEPSEQKLNERLENGTNEVALQAQNNQAKRGKGKWSRNKGRGGYQGSNAKDNQESGNANQKNGGKGGFNGNHRGGRGGRGGYKGFEDRCAERTNRTIMNMVRCMLRGKHFPKELWGEAVNTACYVLNRCPTKRLNNVTPEECWSGNKPNVSHLKVFGFIEYKHVPDQLRSKLDDKSEVMVLVGYHLSGGYRLYDPISKSIVISRDVIIDEMKEWDWCSNKKKDSVSIMFDDVHTAPIETNESEVRRPTRIRTQSARLNDCIITSDNEINAEGDLVHLAFNAEVEPVNFEDAAKNEKWLSAMNEEIESIERNNTLELVDHPHGKKAIGVKWVYKVKLNPKGEITRHKARLVVKGFLQKEGINFNEVFAPVARMETIRLVTALAHYNGWSMHQMDVKCAFLNGLLDEEAYVTQPPGFIIKEDESKVYKLDKALYGLKQAPRAWNKRIDKFLSDIGFNKCVTEHGVYVKNCVEKGTIILCLYVDDLLITGSNEAHIREFKVDMMREFEMTDLGHISYFLGIEFQRTSEGLMLHQKKYASEILKRFEMDQCNPSLTPSEPRLQQSKESEEKDVDATEYRRLIGSLSYLCNTRSDIAYSVGIVSRYMERPKMSHLSAAKRILRYIKGTIDYGIVFKKPDKRSIDLIGYTDSNWCGDKDDRKSNAGYVFLYGGALISWCSTKEPVVALSTCEAEYIVASLSACKGVWLSNLIDEISNVKCDSVMLKVENMSAINLAKNPIAHGRSKHIELRFHYLREQVGNGKLKLEHCRTDLQVADVLTKAVTRETFVRLRNLMCVKSLENMN</sequence>
<gene>
    <name evidence="4" type="ORF">TSUD_63880</name>
</gene>
<dbReference type="InterPro" id="IPR043502">
    <property type="entry name" value="DNA/RNA_pol_sf"/>
</dbReference>
<dbReference type="EMBL" id="DF973690">
    <property type="protein sequence ID" value="GAU37826.1"/>
    <property type="molecule type" value="Genomic_DNA"/>
</dbReference>
<accession>A0A2Z6N1J8</accession>
<dbReference type="OrthoDB" id="1431173at2759"/>
<dbReference type="SUPFAM" id="SSF53098">
    <property type="entry name" value="Ribonuclease H-like"/>
    <property type="match status" value="1"/>
</dbReference>
<organism evidence="4 5">
    <name type="scientific">Trifolium subterraneum</name>
    <name type="common">Subterranean clover</name>
    <dbReference type="NCBI Taxonomy" id="3900"/>
    <lineage>
        <taxon>Eukaryota</taxon>
        <taxon>Viridiplantae</taxon>
        <taxon>Streptophyta</taxon>
        <taxon>Embryophyta</taxon>
        <taxon>Tracheophyta</taxon>
        <taxon>Spermatophyta</taxon>
        <taxon>Magnoliopsida</taxon>
        <taxon>eudicotyledons</taxon>
        <taxon>Gunneridae</taxon>
        <taxon>Pentapetalae</taxon>
        <taxon>rosids</taxon>
        <taxon>fabids</taxon>
        <taxon>Fabales</taxon>
        <taxon>Fabaceae</taxon>
        <taxon>Papilionoideae</taxon>
        <taxon>50 kb inversion clade</taxon>
        <taxon>NPAAA clade</taxon>
        <taxon>Hologalegina</taxon>
        <taxon>IRL clade</taxon>
        <taxon>Trifolieae</taxon>
        <taxon>Trifolium</taxon>
    </lineage>
</organism>
<dbReference type="InterPro" id="IPR036397">
    <property type="entry name" value="RNaseH_sf"/>
</dbReference>
<dbReference type="Proteomes" id="UP000242715">
    <property type="component" value="Unassembled WGS sequence"/>
</dbReference>
<keyword evidence="5" id="KW-1185">Reference proteome</keyword>
<evidence type="ECO:0000313" key="4">
    <source>
        <dbReference type="EMBL" id="GAU37826.1"/>
    </source>
</evidence>
<dbReference type="Pfam" id="PF14223">
    <property type="entry name" value="Retrotran_gag_2"/>
    <property type="match status" value="1"/>
</dbReference>
<feature type="compositionally biased region" description="Basic residues" evidence="1">
    <location>
        <begin position="231"/>
        <end position="242"/>
    </location>
</feature>
<reference evidence="5" key="1">
    <citation type="journal article" date="2017" name="Front. Plant Sci.">
        <title>Climate Clever Clovers: New Paradigm to Reduce the Environmental Footprint of Ruminants by Breeding Low Methanogenic Forages Utilizing Haplotype Variation.</title>
        <authorList>
            <person name="Kaur P."/>
            <person name="Appels R."/>
            <person name="Bayer P.E."/>
            <person name="Keeble-Gagnere G."/>
            <person name="Wang J."/>
            <person name="Hirakawa H."/>
            <person name="Shirasawa K."/>
            <person name="Vercoe P."/>
            <person name="Stefanova K."/>
            <person name="Durmic Z."/>
            <person name="Nichols P."/>
            <person name="Revell C."/>
            <person name="Isobe S.N."/>
            <person name="Edwards D."/>
            <person name="Erskine W."/>
        </authorList>
    </citation>
    <scope>NUCLEOTIDE SEQUENCE [LARGE SCALE GENOMIC DNA]</scope>
    <source>
        <strain evidence="5">cv. Daliak</strain>
    </source>
</reference>
<dbReference type="InterPro" id="IPR012337">
    <property type="entry name" value="RNaseH-like_sf"/>
</dbReference>
<dbReference type="CDD" id="cd09272">
    <property type="entry name" value="RNase_HI_RT_Ty1"/>
    <property type="match status" value="1"/>
</dbReference>
<dbReference type="InterPro" id="IPR013103">
    <property type="entry name" value="RVT_2"/>
</dbReference>
<dbReference type="Pfam" id="PF25597">
    <property type="entry name" value="SH3_retrovirus"/>
    <property type="match status" value="1"/>
</dbReference>
<dbReference type="InterPro" id="IPR057670">
    <property type="entry name" value="SH3_retrovirus"/>
</dbReference>
<evidence type="ECO:0000256" key="1">
    <source>
        <dbReference type="SAM" id="MobiDB-lite"/>
    </source>
</evidence>
<evidence type="ECO:0000259" key="2">
    <source>
        <dbReference type="Pfam" id="PF07727"/>
    </source>
</evidence>
<dbReference type="SUPFAM" id="SSF56672">
    <property type="entry name" value="DNA/RNA polymerases"/>
    <property type="match status" value="1"/>
</dbReference>
<feature type="region of interest" description="Disordered" evidence="1">
    <location>
        <begin position="223"/>
        <end position="282"/>
    </location>
</feature>
<name>A0A2Z6N1J8_TRISU</name>
<proteinExistence type="predicted"/>
<dbReference type="PANTHER" id="PTHR11439">
    <property type="entry name" value="GAG-POL-RELATED RETROTRANSPOSON"/>
    <property type="match status" value="1"/>
</dbReference>
<dbReference type="Gene3D" id="3.30.420.10">
    <property type="entry name" value="Ribonuclease H-like superfamily/Ribonuclease H"/>
    <property type="match status" value="1"/>
</dbReference>
<dbReference type="PANTHER" id="PTHR11439:SF515">
    <property type="entry name" value="GAG-POL POLYPROTEIN"/>
    <property type="match status" value="1"/>
</dbReference>
<evidence type="ECO:0000259" key="3">
    <source>
        <dbReference type="Pfam" id="PF25597"/>
    </source>
</evidence>
<dbReference type="AlphaFoldDB" id="A0A2Z6N1J8"/>
<protein>
    <submittedName>
        <fullName evidence="4">Uncharacterized protein</fullName>
    </submittedName>
</protein>
<dbReference type="Pfam" id="PF07727">
    <property type="entry name" value="RVT_2"/>
    <property type="match status" value="1"/>
</dbReference>
<feature type="domain" description="Reverse transcriptase Ty1/copia-type" evidence="2">
    <location>
        <begin position="513"/>
        <end position="757"/>
    </location>
</feature>
<evidence type="ECO:0000313" key="5">
    <source>
        <dbReference type="Proteomes" id="UP000242715"/>
    </source>
</evidence>
<dbReference type="GO" id="GO:0003676">
    <property type="term" value="F:nucleic acid binding"/>
    <property type="evidence" value="ECO:0007669"/>
    <property type="project" value="InterPro"/>
</dbReference>
<feature type="domain" description="Retroviral polymerase SH3-like" evidence="3">
    <location>
        <begin position="363"/>
        <end position="423"/>
    </location>
</feature>